<comment type="caution">
    <text evidence="3">The sequence shown here is derived from an EMBL/GenBank/DDBJ whole genome shotgun (WGS) entry which is preliminary data.</text>
</comment>
<feature type="region of interest" description="Disordered" evidence="1">
    <location>
        <begin position="91"/>
        <end position="133"/>
    </location>
</feature>
<evidence type="ECO:0000256" key="1">
    <source>
        <dbReference type="SAM" id="MobiDB-lite"/>
    </source>
</evidence>
<dbReference type="EMBL" id="JAUIQD010000009">
    <property type="protein sequence ID" value="KAK3339754.1"/>
    <property type="molecule type" value="Genomic_DNA"/>
</dbReference>
<keyword evidence="4" id="KW-1185">Reference proteome</keyword>
<feature type="signal peptide" evidence="2">
    <location>
        <begin position="1"/>
        <end position="23"/>
    </location>
</feature>
<accession>A0AAJ0H567</accession>
<evidence type="ECO:0000313" key="3">
    <source>
        <dbReference type="EMBL" id="KAK3339754.1"/>
    </source>
</evidence>
<reference evidence="3" key="1">
    <citation type="journal article" date="2023" name="Mol. Phylogenet. Evol.">
        <title>Genome-scale phylogeny and comparative genomics of the fungal order Sordariales.</title>
        <authorList>
            <person name="Hensen N."/>
            <person name="Bonometti L."/>
            <person name="Westerberg I."/>
            <person name="Brannstrom I.O."/>
            <person name="Guillou S."/>
            <person name="Cros-Aarteil S."/>
            <person name="Calhoun S."/>
            <person name="Haridas S."/>
            <person name="Kuo A."/>
            <person name="Mondo S."/>
            <person name="Pangilinan J."/>
            <person name="Riley R."/>
            <person name="LaButti K."/>
            <person name="Andreopoulos B."/>
            <person name="Lipzen A."/>
            <person name="Chen C."/>
            <person name="Yan M."/>
            <person name="Daum C."/>
            <person name="Ng V."/>
            <person name="Clum A."/>
            <person name="Steindorff A."/>
            <person name="Ohm R.A."/>
            <person name="Martin F."/>
            <person name="Silar P."/>
            <person name="Natvig D.O."/>
            <person name="Lalanne C."/>
            <person name="Gautier V."/>
            <person name="Ament-Velasquez S.L."/>
            <person name="Kruys A."/>
            <person name="Hutchinson M.I."/>
            <person name="Powell A.J."/>
            <person name="Barry K."/>
            <person name="Miller A.N."/>
            <person name="Grigoriev I.V."/>
            <person name="Debuchy R."/>
            <person name="Gladieux P."/>
            <person name="Hiltunen Thoren M."/>
            <person name="Johannesson H."/>
        </authorList>
    </citation>
    <scope>NUCLEOTIDE SEQUENCE</scope>
    <source>
        <strain evidence="3">CBS 955.72</strain>
    </source>
</reference>
<keyword evidence="2" id="KW-0732">Signal</keyword>
<dbReference type="Proteomes" id="UP001275084">
    <property type="component" value="Unassembled WGS sequence"/>
</dbReference>
<reference evidence="3" key="2">
    <citation type="submission" date="2023-06" db="EMBL/GenBank/DDBJ databases">
        <authorList>
            <consortium name="Lawrence Berkeley National Laboratory"/>
            <person name="Haridas S."/>
            <person name="Hensen N."/>
            <person name="Bonometti L."/>
            <person name="Westerberg I."/>
            <person name="Brannstrom I.O."/>
            <person name="Guillou S."/>
            <person name="Cros-Aarteil S."/>
            <person name="Calhoun S."/>
            <person name="Kuo A."/>
            <person name="Mondo S."/>
            <person name="Pangilinan J."/>
            <person name="Riley R."/>
            <person name="Labutti K."/>
            <person name="Andreopoulos B."/>
            <person name="Lipzen A."/>
            <person name="Chen C."/>
            <person name="Yanf M."/>
            <person name="Daum C."/>
            <person name="Ng V."/>
            <person name="Clum A."/>
            <person name="Steindorff A."/>
            <person name="Ohm R."/>
            <person name="Martin F."/>
            <person name="Silar P."/>
            <person name="Natvig D."/>
            <person name="Lalanne C."/>
            <person name="Gautier V."/>
            <person name="Ament-Velasquez S.L."/>
            <person name="Kruys A."/>
            <person name="Hutchinson M.I."/>
            <person name="Powell A.J."/>
            <person name="Barry K."/>
            <person name="Miller A.N."/>
            <person name="Grigoriev I.V."/>
            <person name="Debuchy R."/>
            <person name="Gladieux P."/>
            <person name="Thoren M.H."/>
            <person name="Johannesson H."/>
        </authorList>
    </citation>
    <scope>NUCLEOTIDE SEQUENCE</scope>
    <source>
        <strain evidence="3">CBS 955.72</strain>
    </source>
</reference>
<organism evidence="3 4">
    <name type="scientific">Lasiosphaeria hispida</name>
    <dbReference type="NCBI Taxonomy" id="260671"/>
    <lineage>
        <taxon>Eukaryota</taxon>
        <taxon>Fungi</taxon>
        <taxon>Dikarya</taxon>
        <taxon>Ascomycota</taxon>
        <taxon>Pezizomycotina</taxon>
        <taxon>Sordariomycetes</taxon>
        <taxon>Sordariomycetidae</taxon>
        <taxon>Sordariales</taxon>
        <taxon>Lasiosphaeriaceae</taxon>
        <taxon>Lasiosphaeria</taxon>
    </lineage>
</organism>
<name>A0AAJ0H567_9PEZI</name>
<dbReference type="AlphaFoldDB" id="A0AAJ0H567"/>
<feature type="chain" id="PRO_5042560574" description="Secreted protein" evidence="2">
    <location>
        <begin position="24"/>
        <end position="191"/>
    </location>
</feature>
<proteinExistence type="predicted"/>
<protein>
    <recommendedName>
        <fullName evidence="5">Secreted protein</fullName>
    </recommendedName>
</protein>
<evidence type="ECO:0000256" key="2">
    <source>
        <dbReference type="SAM" id="SignalP"/>
    </source>
</evidence>
<gene>
    <name evidence="3" type="ORF">B0T25DRAFT_560550</name>
</gene>
<sequence length="191" mass="21714">MLQGTPPILTFFPLCAAMSLGQTDSLQCGKPRAARKRWSSSFTFENHLARSRDRSFLPIVPIAPKYAILATCSSMPLVFHLRTFGGGLTSLDVSPSPRPKRQEKGRYLLPSISEDTRYQPPRPSTDLDPSSWLGSPSQVSALCPVYLLYVYSRYHTYTSHNQHRPQPCKQTRWQYRAYCNDGSCLRRRADQ</sequence>
<evidence type="ECO:0000313" key="4">
    <source>
        <dbReference type="Proteomes" id="UP001275084"/>
    </source>
</evidence>
<evidence type="ECO:0008006" key="5">
    <source>
        <dbReference type="Google" id="ProtNLM"/>
    </source>
</evidence>